<evidence type="ECO:0000313" key="8">
    <source>
        <dbReference type="Proteomes" id="UP000198885"/>
    </source>
</evidence>
<dbReference type="InterPro" id="IPR036291">
    <property type="entry name" value="NAD(P)-bd_dom_sf"/>
</dbReference>
<dbReference type="InterPro" id="IPR006140">
    <property type="entry name" value="D-isomer_DH_NAD-bd"/>
</dbReference>
<evidence type="ECO:0000259" key="6">
    <source>
        <dbReference type="Pfam" id="PF02826"/>
    </source>
</evidence>
<dbReference type="Pfam" id="PF02826">
    <property type="entry name" value="2-Hacid_dh_C"/>
    <property type="match status" value="1"/>
</dbReference>
<evidence type="ECO:0000256" key="2">
    <source>
        <dbReference type="ARBA" id="ARBA00023002"/>
    </source>
</evidence>
<reference evidence="7 8" key="1">
    <citation type="submission" date="2016-10" db="EMBL/GenBank/DDBJ databases">
        <authorList>
            <person name="de Groot N.N."/>
        </authorList>
    </citation>
    <scope>NUCLEOTIDE SEQUENCE [LARGE SCALE GENOMIC DNA]</scope>
    <source>
        <strain evidence="7 8">DSM 23042</strain>
    </source>
</reference>
<evidence type="ECO:0000259" key="5">
    <source>
        <dbReference type="Pfam" id="PF00389"/>
    </source>
</evidence>
<gene>
    <name evidence="7" type="ORF">SAMN04490244_11113</name>
</gene>
<feature type="domain" description="D-isomer specific 2-hydroxyacid dehydrogenase catalytic" evidence="5">
    <location>
        <begin position="4"/>
        <end position="307"/>
    </location>
</feature>
<keyword evidence="8" id="KW-1185">Reference proteome</keyword>
<comment type="similarity">
    <text evidence="1 4">Belongs to the D-isomer specific 2-hydroxyacid dehydrogenase family.</text>
</comment>
<dbReference type="RefSeq" id="WP_092695579.1">
    <property type="nucleotide sequence ID" value="NZ_FOGU01000011.1"/>
</dbReference>
<evidence type="ECO:0000313" key="7">
    <source>
        <dbReference type="EMBL" id="SES33686.1"/>
    </source>
</evidence>
<evidence type="ECO:0000256" key="4">
    <source>
        <dbReference type="RuleBase" id="RU003719"/>
    </source>
</evidence>
<dbReference type="InterPro" id="IPR006139">
    <property type="entry name" value="D-isomer_2_OHA_DH_cat_dom"/>
</dbReference>
<dbReference type="OrthoDB" id="7374922at2"/>
<dbReference type="Proteomes" id="UP000198885">
    <property type="component" value="Unassembled WGS sequence"/>
</dbReference>
<dbReference type="STRING" id="641238.SAMN04490244_11113"/>
<evidence type="ECO:0000256" key="3">
    <source>
        <dbReference type="ARBA" id="ARBA00023027"/>
    </source>
</evidence>
<protein>
    <submittedName>
        <fullName evidence="7">D-3-phosphoglycerate dehydrogenase</fullName>
    </submittedName>
</protein>
<keyword evidence="2 4" id="KW-0560">Oxidoreductase</keyword>
<dbReference type="Gene3D" id="3.40.50.720">
    <property type="entry name" value="NAD(P)-binding Rossmann-like Domain"/>
    <property type="match status" value="2"/>
</dbReference>
<sequence length="316" mass="32025">MKCLIVQHIHEAALEHLADNGIEPVLAPRPDMETVARLIPDVDAVITRDAGLTAPAIAAASRLRAVVVHGSGHNAVDTQAATAHGVLVANTPGLNATSVAELALGLAISAARGIAGGDRAERAGAAGFRESATFSELTGKTALIVGWGAIGSKLGRMLRAALGMTVLIHSPRARDTGDFPHVDLADGLAQADVVSLHTPLRPETHHLIDAAALTRMKPGAVLVNTARAGLMDEAALAAALSEGRLAGAALDVYTTGAPQGPLGDCGNVIFTPHLGATTEDALRAVGIGAATTVIEALRGNVPATALNAEALRRAPA</sequence>
<organism evidence="7 8">
    <name type="scientific">Tranquillimonas rosea</name>
    <dbReference type="NCBI Taxonomy" id="641238"/>
    <lineage>
        <taxon>Bacteria</taxon>
        <taxon>Pseudomonadati</taxon>
        <taxon>Pseudomonadota</taxon>
        <taxon>Alphaproteobacteria</taxon>
        <taxon>Rhodobacterales</taxon>
        <taxon>Roseobacteraceae</taxon>
        <taxon>Tranquillimonas</taxon>
    </lineage>
</organism>
<dbReference type="EMBL" id="FOGU01000011">
    <property type="protein sequence ID" value="SES33686.1"/>
    <property type="molecule type" value="Genomic_DNA"/>
</dbReference>
<dbReference type="SUPFAM" id="SSF51735">
    <property type="entry name" value="NAD(P)-binding Rossmann-fold domains"/>
    <property type="match status" value="1"/>
</dbReference>
<evidence type="ECO:0000256" key="1">
    <source>
        <dbReference type="ARBA" id="ARBA00005854"/>
    </source>
</evidence>
<name>A0A1H9WID0_9RHOB</name>
<dbReference type="GO" id="GO:0051287">
    <property type="term" value="F:NAD binding"/>
    <property type="evidence" value="ECO:0007669"/>
    <property type="project" value="InterPro"/>
</dbReference>
<proteinExistence type="inferred from homology"/>
<dbReference type="Pfam" id="PF00389">
    <property type="entry name" value="2-Hacid_dh"/>
    <property type="match status" value="1"/>
</dbReference>
<dbReference type="PANTHER" id="PTHR42789:SF1">
    <property type="entry name" value="D-ISOMER SPECIFIC 2-HYDROXYACID DEHYDROGENASE FAMILY PROTEIN (AFU_ORTHOLOGUE AFUA_6G10090)"/>
    <property type="match status" value="1"/>
</dbReference>
<feature type="domain" description="D-isomer specific 2-hydroxyacid dehydrogenase NAD-binding" evidence="6">
    <location>
        <begin position="104"/>
        <end position="275"/>
    </location>
</feature>
<dbReference type="InterPro" id="IPR050857">
    <property type="entry name" value="D-2-hydroxyacid_DH"/>
</dbReference>
<dbReference type="AlphaFoldDB" id="A0A1H9WID0"/>
<keyword evidence="3" id="KW-0520">NAD</keyword>
<dbReference type="GO" id="GO:0016616">
    <property type="term" value="F:oxidoreductase activity, acting on the CH-OH group of donors, NAD or NADP as acceptor"/>
    <property type="evidence" value="ECO:0007669"/>
    <property type="project" value="InterPro"/>
</dbReference>
<dbReference type="SUPFAM" id="SSF52283">
    <property type="entry name" value="Formate/glycerate dehydrogenase catalytic domain-like"/>
    <property type="match status" value="1"/>
</dbReference>
<accession>A0A1H9WID0</accession>
<dbReference type="PANTHER" id="PTHR42789">
    <property type="entry name" value="D-ISOMER SPECIFIC 2-HYDROXYACID DEHYDROGENASE FAMILY PROTEIN (AFU_ORTHOLOGUE AFUA_6G10090)"/>
    <property type="match status" value="1"/>
</dbReference>